<gene>
    <name evidence="1" type="ORF">SEMRO_379_G130400.1</name>
</gene>
<dbReference type="EMBL" id="CAICTM010000378">
    <property type="protein sequence ID" value="CAB9509199.1"/>
    <property type="molecule type" value="Genomic_DNA"/>
</dbReference>
<name>A0A9N8DVC2_9STRA</name>
<protein>
    <submittedName>
        <fullName evidence="1">Uncharacterized protein</fullName>
    </submittedName>
</protein>
<proteinExistence type="predicted"/>
<organism evidence="1 2">
    <name type="scientific">Seminavis robusta</name>
    <dbReference type="NCBI Taxonomy" id="568900"/>
    <lineage>
        <taxon>Eukaryota</taxon>
        <taxon>Sar</taxon>
        <taxon>Stramenopiles</taxon>
        <taxon>Ochrophyta</taxon>
        <taxon>Bacillariophyta</taxon>
        <taxon>Bacillariophyceae</taxon>
        <taxon>Bacillariophycidae</taxon>
        <taxon>Naviculales</taxon>
        <taxon>Naviculaceae</taxon>
        <taxon>Seminavis</taxon>
    </lineage>
</organism>
<comment type="caution">
    <text evidence="1">The sequence shown here is derived from an EMBL/GenBank/DDBJ whole genome shotgun (WGS) entry which is preliminary data.</text>
</comment>
<sequence length="333" mass="37826">MMDLLAPDHLRFTCEILFDEIHLYRVEEGGMNLSELGASLIELKAQLWESHGVCLDENDDDEEEELDYDESDPITDLVIHVSWAPSPELQLDGSPFVRLLHRVFPNLTRLVYFLCHIDERDEQGDSMDLLVALLAHNKDPTPTTQLSSLEISFTRWQPQEFHCSLDKLAAITVPHLQELKLIGQSITRLSSSCLTGLGHFIQNNHTSLQTVEFFGICNPNQFAWEPVIGALRGMTGLQKVAVLHDEEDHPEKHYPIHDPSAMARMQYWPNFLPRIQQTKANHLGGGDPSKATPEQWIQALLSVRDRVDCLYYFLSTYPMESSVAAKAILERGL</sequence>
<accession>A0A9N8DVC2</accession>
<evidence type="ECO:0000313" key="1">
    <source>
        <dbReference type="EMBL" id="CAB9509199.1"/>
    </source>
</evidence>
<dbReference type="Proteomes" id="UP001153069">
    <property type="component" value="Unassembled WGS sequence"/>
</dbReference>
<evidence type="ECO:0000313" key="2">
    <source>
        <dbReference type="Proteomes" id="UP001153069"/>
    </source>
</evidence>
<keyword evidence="2" id="KW-1185">Reference proteome</keyword>
<reference evidence="1" key="1">
    <citation type="submission" date="2020-06" db="EMBL/GenBank/DDBJ databases">
        <authorList>
            <consortium name="Plant Systems Biology data submission"/>
        </authorList>
    </citation>
    <scope>NUCLEOTIDE SEQUENCE</scope>
    <source>
        <strain evidence="1">D6</strain>
    </source>
</reference>
<dbReference type="AlphaFoldDB" id="A0A9N8DVC2"/>